<feature type="domain" description="LysM" evidence="6">
    <location>
        <begin position="309"/>
        <end position="353"/>
    </location>
</feature>
<accession>A0A2P8CFU9</accession>
<dbReference type="OrthoDB" id="2149800at2"/>
<feature type="domain" description="LysM" evidence="6">
    <location>
        <begin position="120"/>
        <end position="163"/>
    </location>
</feature>
<feature type="compositionally biased region" description="Basic residues" evidence="5">
    <location>
        <begin position="98"/>
        <end position="108"/>
    </location>
</feature>
<feature type="region of interest" description="Disordered" evidence="5">
    <location>
        <begin position="90"/>
        <end position="117"/>
    </location>
</feature>
<comment type="subcellular location">
    <subcellularLocation>
        <location evidence="1">Membrane</location>
    </subcellularLocation>
</comment>
<dbReference type="Pfam" id="PF01094">
    <property type="entry name" value="ANF_receptor"/>
    <property type="match status" value="1"/>
</dbReference>
<dbReference type="Gene3D" id="3.40.50.2300">
    <property type="match status" value="2"/>
</dbReference>
<dbReference type="AlphaFoldDB" id="A0A2P8CFU9"/>
<sequence>MKTRISRFTIVFTFLFALTVIPTVAQVKISSETVVIGGKKYLLHTVEKGQTLYSISQSYGVPQTEIADENPSVKDGLSIGEILRIPVGKMQKSESRKEKRRRRHKTREKQHALPPSADFFFHPVKPQETVYSISRQYGVDVQTIYKYNPEARKELLVGEVLRIPRQTQPTTEMQQAPQANDNYFYHKVEKGETLYSISKEYNRKISEIVKANPGAEQSLETGSMLRIPKQASTQPTQLVPTASGKYFTYRVETGDTYFSLKQRFGVSQDELVKLNPQLYDGLNAGLVIRIPEKQVASTKVVPINKNLFQYHTVTKGETLYGLSHQYNVKISQLKELNPVLKLRGPVVGEQLLIPKAGVPEELKENLSDEIKSNVPVQTPAYEVEPNPAAPKAECMGMSWSGNEPIKIGLFLPLYLEANDTVNYIRMTPDEIQKQIDEQKAAGIDDPVVDSVKVRDHKIVYEPSVNFLDFYEGVLLALDTLKQQGIKTELYVYDTNQDTSVIRQLVQRPEFLSLNLIIGPVYPKCQKMVSELSAKNRIPMVSPLASNGGLADKNPYYFQINPDKMYRLKATADYLGDDYFNKNFIVMQMGNNAHLDESKLVDWVRNKFFATGYYDQTPSVLFHEFDFREGGYYGLIHLLEPNKDNVVIVPMTREADVSVAVTNLNTAAKKYNITLVGLSEFSRYRSIETDYLHNLKLHYLTPYYIDYRDKGVVRFIERYRNNFYDEPNQFSFQGYDITNYFVHAIQKFGTNFAQCLPYLNVHLLQGDYNFQKVSDFGGYMNHTLYIMKYTRDYHVKAVGKVGDLPLLISGQTEEMQSDSTNTNQQNNVITFPGNRN</sequence>
<dbReference type="PANTHER" id="PTHR33734:SF22">
    <property type="entry name" value="MEMBRANE-BOUND LYTIC MUREIN TRANSGLYCOSYLASE D"/>
    <property type="match status" value="1"/>
</dbReference>
<feature type="domain" description="LysM" evidence="6">
    <location>
        <begin position="247"/>
        <end position="290"/>
    </location>
</feature>
<evidence type="ECO:0000259" key="6">
    <source>
        <dbReference type="PROSITE" id="PS51782"/>
    </source>
</evidence>
<dbReference type="EMBL" id="PYGC01000003">
    <property type="protein sequence ID" value="PSK83863.1"/>
    <property type="molecule type" value="Genomic_DNA"/>
</dbReference>
<dbReference type="Proteomes" id="UP000240621">
    <property type="component" value="Unassembled WGS sequence"/>
</dbReference>
<name>A0A2P8CFU9_9BACT</name>
<comment type="caution">
    <text evidence="7">The sequence shown here is derived from an EMBL/GenBank/DDBJ whole genome shotgun (WGS) entry which is preliminary data.</text>
</comment>
<dbReference type="InterPro" id="IPR028082">
    <property type="entry name" value="Peripla_BP_I"/>
</dbReference>
<keyword evidence="3" id="KW-1133">Transmembrane helix</keyword>
<dbReference type="Pfam" id="PF01476">
    <property type="entry name" value="LysM"/>
    <property type="match status" value="5"/>
</dbReference>
<protein>
    <submittedName>
        <fullName evidence="7">ABC-type branched-subunit amino acid transport system substrate-binding protein</fullName>
    </submittedName>
</protein>
<reference evidence="7 8" key="1">
    <citation type="submission" date="2018-03" db="EMBL/GenBank/DDBJ databases">
        <title>Genomic Encyclopedia of Archaeal and Bacterial Type Strains, Phase II (KMG-II): from individual species to whole genera.</title>
        <authorList>
            <person name="Goeker M."/>
        </authorList>
    </citation>
    <scope>NUCLEOTIDE SEQUENCE [LARGE SCALE GENOMIC DNA]</scope>
    <source>
        <strain evidence="7 8">DSM 27267</strain>
    </source>
</reference>
<feature type="domain" description="LysM" evidence="6">
    <location>
        <begin position="184"/>
        <end position="227"/>
    </location>
</feature>
<keyword evidence="2" id="KW-0812">Transmembrane</keyword>
<evidence type="ECO:0000256" key="3">
    <source>
        <dbReference type="ARBA" id="ARBA00022989"/>
    </source>
</evidence>
<dbReference type="InterPro" id="IPR036779">
    <property type="entry name" value="LysM_dom_sf"/>
</dbReference>
<evidence type="ECO:0000256" key="1">
    <source>
        <dbReference type="ARBA" id="ARBA00004370"/>
    </source>
</evidence>
<dbReference type="Gene3D" id="3.10.350.10">
    <property type="entry name" value="LysM domain"/>
    <property type="match status" value="5"/>
</dbReference>
<dbReference type="RefSeq" id="WP_106541688.1">
    <property type="nucleotide sequence ID" value="NZ_BLAU01000001.1"/>
</dbReference>
<dbReference type="PROSITE" id="PS51782">
    <property type="entry name" value="LYSM"/>
    <property type="match status" value="5"/>
</dbReference>
<dbReference type="SMART" id="SM00257">
    <property type="entry name" value="LysM"/>
    <property type="match status" value="5"/>
</dbReference>
<evidence type="ECO:0000256" key="4">
    <source>
        <dbReference type="ARBA" id="ARBA00023136"/>
    </source>
</evidence>
<dbReference type="SUPFAM" id="SSF54106">
    <property type="entry name" value="LysM domain"/>
    <property type="match status" value="5"/>
</dbReference>
<gene>
    <name evidence="7" type="ORF">CLV93_103279</name>
</gene>
<dbReference type="GO" id="GO:0016020">
    <property type="term" value="C:membrane"/>
    <property type="evidence" value="ECO:0007669"/>
    <property type="project" value="UniProtKB-SubCell"/>
</dbReference>
<dbReference type="InterPro" id="IPR001828">
    <property type="entry name" value="ANF_lig-bd_rcpt"/>
</dbReference>
<feature type="domain" description="LysM" evidence="6">
    <location>
        <begin position="42"/>
        <end position="85"/>
    </location>
</feature>
<feature type="region of interest" description="Disordered" evidence="5">
    <location>
        <begin position="812"/>
        <end position="835"/>
    </location>
</feature>
<evidence type="ECO:0000313" key="8">
    <source>
        <dbReference type="Proteomes" id="UP000240621"/>
    </source>
</evidence>
<evidence type="ECO:0000256" key="2">
    <source>
        <dbReference type="ARBA" id="ARBA00022692"/>
    </source>
</evidence>
<dbReference type="CDD" id="cd00118">
    <property type="entry name" value="LysM"/>
    <property type="match status" value="5"/>
</dbReference>
<organism evidence="7 8">
    <name type="scientific">Prolixibacter denitrificans</name>
    <dbReference type="NCBI Taxonomy" id="1541063"/>
    <lineage>
        <taxon>Bacteria</taxon>
        <taxon>Pseudomonadati</taxon>
        <taxon>Bacteroidota</taxon>
        <taxon>Bacteroidia</taxon>
        <taxon>Marinilabiliales</taxon>
        <taxon>Prolixibacteraceae</taxon>
        <taxon>Prolixibacter</taxon>
    </lineage>
</organism>
<dbReference type="PANTHER" id="PTHR33734">
    <property type="entry name" value="LYSM DOMAIN-CONTAINING GPI-ANCHORED PROTEIN 2"/>
    <property type="match status" value="1"/>
</dbReference>
<dbReference type="SUPFAM" id="SSF53822">
    <property type="entry name" value="Periplasmic binding protein-like I"/>
    <property type="match status" value="1"/>
</dbReference>
<dbReference type="InterPro" id="IPR018392">
    <property type="entry name" value="LysM"/>
</dbReference>
<keyword evidence="4" id="KW-0472">Membrane</keyword>
<evidence type="ECO:0000256" key="5">
    <source>
        <dbReference type="SAM" id="MobiDB-lite"/>
    </source>
</evidence>
<proteinExistence type="predicted"/>
<evidence type="ECO:0000313" key="7">
    <source>
        <dbReference type="EMBL" id="PSK83863.1"/>
    </source>
</evidence>